<feature type="transmembrane region" description="Helical" evidence="1">
    <location>
        <begin position="20"/>
        <end position="43"/>
    </location>
</feature>
<dbReference type="AlphaFoldDB" id="A0A1G8XS51"/>
<name>A0A1G8XS51_9EURY</name>
<evidence type="ECO:0000313" key="3">
    <source>
        <dbReference type="Proteomes" id="UP000326500"/>
    </source>
</evidence>
<proteinExistence type="predicted"/>
<dbReference type="EMBL" id="FNFT01000002">
    <property type="protein sequence ID" value="SDJ93323.1"/>
    <property type="molecule type" value="Genomic_DNA"/>
</dbReference>
<evidence type="ECO:0000256" key="1">
    <source>
        <dbReference type="SAM" id="Phobius"/>
    </source>
</evidence>
<dbReference type="RefSeq" id="WP_224732740.1">
    <property type="nucleotide sequence ID" value="NZ_FNFT01000002.1"/>
</dbReference>
<keyword evidence="1" id="KW-1133">Transmembrane helix</keyword>
<gene>
    <name evidence="2" type="ORF">SAMN04488571_10227</name>
</gene>
<sequence>MGVNSLVLGVLAVTLPEWLVDLLVILFAVIVFMAGAFLVLDAWGLRNAARLMEAGSFV</sequence>
<organism evidence="2 3">
    <name type="scientific">Methanoculleus thermophilus</name>
    <dbReference type="NCBI Taxonomy" id="2200"/>
    <lineage>
        <taxon>Archaea</taxon>
        <taxon>Methanobacteriati</taxon>
        <taxon>Methanobacteriota</taxon>
        <taxon>Stenosarchaea group</taxon>
        <taxon>Methanomicrobia</taxon>
        <taxon>Methanomicrobiales</taxon>
        <taxon>Methanomicrobiaceae</taxon>
        <taxon>Methanoculleus</taxon>
    </lineage>
</organism>
<keyword evidence="1" id="KW-0472">Membrane</keyword>
<evidence type="ECO:0000313" key="2">
    <source>
        <dbReference type="EMBL" id="SDJ93323.1"/>
    </source>
</evidence>
<dbReference type="InterPro" id="IPR005325">
    <property type="entry name" value="DUF308_memb"/>
</dbReference>
<reference evidence="2 3" key="1">
    <citation type="submission" date="2016-10" db="EMBL/GenBank/DDBJ databases">
        <authorList>
            <person name="Varghese N."/>
            <person name="Submissions S."/>
        </authorList>
    </citation>
    <scope>NUCLEOTIDE SEQUENCE [LARGE SCALE GENOMIC DNA]</scope>
    <source>
        <strain evidence="2 3">DSM 2373</strain>
    </source>
</reference>
<accession>A0A1G8XS51</accession>
<dbReference type="Pfam" id="PF03729">
    <property type="entry name" value="DUF308"/>
    <property type="match status" value="1"/>
</dbReference>
<keyword evidence="1" id="KW-0812">Transmembrane</keyword>
<keyword evidence="3" id="KW-1185">Reference proteome</keyword>
<dbReference type="Proteomes" id="UP000326500">
    <property type="component" value="Unassembled WGS sequence"/>
</dbReference>
<dbReference type="STRING" id="2200.GCA_001571405_00633"/>
<protein>
    <submittedName>
        <fullName evidence="2">Uncharacterized protein</fullName>
    </submittedName>
</protein>